<evidence type="ECO:0000313" key="7">
    <source>
        <dbReference type="Proteomes" id="UP000048926"/>
    </source>
</evidence>
<dbReference type="SUPFAM" id="SSF46689">
    <property type="entry name" value="Homeodomain-like"/>
    <property type="match status" value="1"/>
</dbReference>
<dbReference type="InterPro" id="IPR009057">
    <property type="entry name" value="Homeodomain-like_sf"/>
</dbReference>
<dbReference type="RefSeq" id="WP_082444599.1">
    <property type="nucleotide sequence ID" value="NZ_CP045622.1"/>
</dbReference>
<dbReference type="InterPro" id="IPR036271">
    <property type="entry name" value="Tet_transcr_reg_TetR-rel_C_sf"/>
</dbReference>
<evidence type="ECO:0000256" key="4">
    <source>
        <dbReference type="PROSITE-ProRule" id="PRU00335"/>
    </source>
</evidence>
<evidence type="ECO:0000313" key="6">
    <source>
        <dbReference type="EMBL" id="CTQ44549.1"/>
    </source>
</evidence>
<dbReference type="InterPro" id="IPR001647">
    <property type="entry name" value="HTH_TetR"/>
</dbReference>
<dbReference type="AlphaFoldDB" id="A0A0M6Y5A7"/>
<organism evidence="6 7">
    <name type="scientific">Roseibium aggregatum</name>
    <dbReference type="NCBI Taxonomy" id="187304"/>
    <lineage>
        <taxon>Bacteria</taxon>
        <taxon>Pseudomonadati</taxon>
        <taxon>Pseudomonadota</taxon>
        <taxon>Alphaproteobacteria</taxon>
        <taxon>Hyphomicrobiales</taxon>
        <taxon>Stappiaceae</taxon>
        <taxon>Roseibium</taxon>
    </lineage>
</organism>
<evidence type="ECO:0000256" key="1">
    <source>
        <dbReference type="ARBA" id="ARBA00023015"/>
    </source>
</evidence>
<dbReference type="OrthoDB" id="9816431at2"/>
<dbReference type="PANTHER" id="PTHR30055">
    <property type="entry name" value="HTH-TYPE TRANSCRIPTIONAL REGULATOR RUTR"/>
    <property type="match status" value="1"/>
</dbReference>
<protein>
    <submittedName>
        <fullName evidence="6">Mycofactocin system transcriptional regulator</fullName>
    </submittedName>
</protein>
<dbReference type="SUPFAM" id="SSF48498">
    <property type="entry name" value="Tetracyclin repressor-like, C-terminal domain"/>
    <property type="match status" value="1"/>
</dbReference>
<dbReference type="Proteomes" id="UP000048926">
    <property type="component" value="Unassembled WGS sequence"/>
</dbReference>
<dbReference type="GO" id="GO:0000976">
    <property type="term" value="F:transcription cis-regulatory region binding"/>
    <property type="evidence" value="ECO:0007669"/>
    <property type="project" value="TreeGrafter"/>
</dbReference>
<dbReference type="GO" id="GO:0003700">
    <property type="term" value="F:DNA-binding transcription factor activity"/>
    <property type="evidence" value="ECO:0007669"/>
    <property type="project" value="TreeGrafter"/>
</dbReference>
<accession>A0A0M6Y5A7</accession>
<dbReference type="PRINTS" id="PR00455">
    <property type="entry name" value="HTHTETR"/>
</dbReference>
<keyword evidence="3" id="KW-0804">Transcription</keyword>
<keyword evidence="2 4" id="KW-0238">DNA-binding</keyword>
<dbReference type="Gene3D" id="1.10.357.10">
    <property type="entry name" value="Tetracycline Repressor, domain 2"/>
    <property type="match status" value="1"/>
</dbReference>
<sequence>MTSLKRTERSRALILDAAEIAFRELGFEGATVHVIAERAGLTRKTVYNLFGSKEDIALSLIARAEARDTDYRDRMAEGQHAVTLLEAVLIDSAHWCMANPAVARLALVPVQRPSLEPPSDRPSFQGLVRDILALGQAQGLIRKDEGPEFMALIVLGVYGQAMLNGLQAGVVPEADIRKIVRLVVEGIGGVTA</sequence>
<dbReference type="PROSITE" id="PS50977">
    <property type="entry name" value="HTH_TETR_2"/>
    <property type="match status" value="1"/>
</dbReference>
<dbReference type="PANTHER" id="PTHR30055:SF234">
    <property type="entry name" value="HTH-TYPE TRANSCRIPTIONAL REGULATOR BETI"/>
    <property type="match status" value="1"/>
</dbReference>
<reference evidence="7" key="1">
    <citation type="submission" date="2015-07" db="EMBL/GenBank/DDBJ databases">
        <authorList>
            <person name="Rodrigo-Torres Lidia"/>
            <person name="Arahal R.David."/>
        </authorList>
    </citation>
    <scope>NUCLEOTIDE SEQUENCE [LARGE SCALE GENOMIC DNA]</scope>
    <source>
        <strain evidence="7">CECT 4801</strain>
    </source>
</reference>
<evidence type="ECO:0000256" key="2">
    <source>
        <dbReference type="ARBA" id="ARBA00023125"/>
    </source>
</evidence>
<dbReference type="InterPro" id="IPR050109">
    <property type="entry name" value="HTH-type_TetR-like_transc_reg"/>
</dbReference>
<dbReference type="STRING" id="187304.B0E33_08310"/>
<evidence type="ECO:0000256" key="3">
    <source>
        <dbReference type="ARBA" id="ARBA00023163"/>
    </source>
</evidence>
<keyword evidence="1" id="KW-0805">Transcription regulation</keyword>
<keyword evidence="7" id="KW-1185">Reference proteome</keyword>
<gene>
    <name evidence="6" type="ORF">LAL4801_02993</name>
</gene>
<dbReference type="Pfam" id="PF00440">
    <property type="entry name" value="TetR_N"/>
    <property type="match status" value="1"/>
</dbReference>
<dbReference type="EMBL" id="CXST01000002">
    <property type="protein sequence ID" value="CTQ44549.1"/>
    <property type="molecule type" value="Genomic_DNA"/>
</dbReference>
<proteinExistence type="predicted"/>
<feature type="DNA-binding region" description="H-T-H motif" evidence="4">
    <location>
        <begin position="31"/>
        <end position="50"/>
    </location>
</feature>
<name>A0A0M6Y5A7_9HYPH</name>
<evidence type="ECO:0000259" key="5">
    <source>
        <dbReference type="PROSITE" id="PS50977"/>
    </source>
</evidence>
<feature type="domain" description="HTH tetR-type" evidence="5">
    <location>
        <begin position="8"/>
        <end position="68"/>
    </location>
</feature>